<dbReference type="Proteomes" id="UP001651690">
    <property type="component" value="Unassembled WGS sequence"/>
</dbReference>
<accession>A0ABT1M9J5</accession>
<organism evidence="1 2">
    <name type="scientific">Mycolicibacterium arenosum</name>
    <dbReference type="NCBI Taxonomy" id="2952157"/>
    <lineage>
        <taxon>Bacteria</taxon>
        <taxon>Bacillati</taxon>
        <taxon>Actinomycetota</taxon>
        <taxon>Actinomycetes</taxon>
        <taxon>Mycobacteriales</taxon>
        <taxon>Mycobacteriaceae</taxon>
        <taxon>Mycolicibacterium</taxon>
    </lineage>
</organism>
<proteinExistence type="predicted"/>
<dbReference type="EMBL" id="JANDBD010000013">
    <property type="protein sequence ID" value="MCP9275845.1"/>
    <property type="molecule type" value="Genomic_DNA"/>
</dbReference>
<gene>
    <name evidence="1" type="ORF">NM203_27000</name>
</gene>
<comment type="caution">
    <text evidence="1">The sequence shown here is derived from an EMBL/GenBank/DDBJ whole genome shotgun (WGS) entry which is preliminary data.</text>
</comment>
<protein>
    <recommendedName>
        <fullName evidence="3">Fe2OG dioxygenase domain-containing protein</fullName>
    </recommendedName>
</protein>
<evidence type="ECO:0000313" key="1">
    <source>
        <dbReference type="EMBL" id="MCP9275845.1"/>
    </source>
</evidence>
<dbReference type="RefSeq" id="WP_255063693.1">
    <property type="nucleotide sequence ID" value="NZ_JANDBD010000013.1"/>
</dbReference>
<dbReference type="SUPFAM" id="SSF51197">
    <property type="entry name" value="Clavaminate synthase-like"/>
    <property type="match status" value="1"/>
</dbReference>
<evidence type="ECO:0000313" key="2">
    <source>
        <dbReference type="Proteomes" id="UP001651690"/>
    </source>
</evidence>
<sequence>MFALRLASAGRRRAAFHRRTLMQSRIVRPLADARYATRIAEHVEHVPAVSVSDREIIDALEARGVSLQTIDMPEEVLGAAYRLIETLRETSTPEPCVKASPRQLSDEPDVFIWGLSNRFLDLAENYIGLPPRYLGVEVKRELVRSAQGARHETVRSWHLDHEDRRILKVIVYLSDVDDGAGPFGYVDRTHTARVSSLSSRQHHAVSDERMADVVPRSEWHRVTGPRFTTVYADTGQVFHRVFAPTCTERYSVTFAYSSHQPYYTYERLMLPRHRIRALWGRLTPRQRRALGRRCGGGGGI</sequence>
<name>A0ABT1M9J5_9MYCO</name>
<keyword evidence="2" id="KW-1185">Reference proteome</keyword>
<dbReference type="Gene3D" id="2.60.120.620">
    <property type="entry name" value="q2cbj1_9rhob like domain"/>
    <property type="match status" value="1"/>
</dbReference>
<evidence type="ECO:0008006" key="3">
    <source>
        <dbReference type="Google" id="ProtNLM"/>
    </source>
</evidence>
<reference evidence="1 2" key="1">
    <citation type="submission" date="2022-06" db="EMBL/GenBank/DDBJ databases">
        <title>Mycolicibacterium sp. CAU 1645 isolated from seawater.</title>
        <authorList>
            <person name="Kim W."/>
        </authorList>
    </citation>
    <scope>NUCLEOTIDE SEQUENCE [LARGE SCALE GENOMIC DNA]</scope>
    <source>
        <strain evidence="1 2">CAU 1645</strain>
    </source>
</reference>